<proteinExistence type="predicted"/>
<evidence type="ECO:0000313" key="2">
    <source>
        <dbReference type="EMBL" id="GAA3946931.1"/>
    </source>
</evidence>
<comment type="caution">
    <text evidence="2">The sequence shown here is derived from an EMBL/GenBank/DDBJ whole genome shotgun (WGS) entry which is preliminary data.</text>
</comment>
<sequence length="183" mass="19140">MSQFKIISKAALAASFVFITSACASSDGETESPIPGQVALNTLWLSSQCNLLPAAVKALEPEQNLNAAAVERVIVVRDAAKWQLFWKSVHSSQFEAPPAPEVDFDKHSLIAVIAAPQSRSGGGIELAGNAARADDLLQVPVTIRDPAPGTMSAAVVTQPCVVVQTYPALEDDLKVTAGASSTN</sequence>
<dbReference type="RefSeq" id="WP_344802489.1">
    <property type="nucleotide sequence ID" value="NZ_BAABBO010000001.1"/>
</dbReference>
<keyword evidence="3" id="KW-1185">Reference proteome</keyword>
<evidence type="ECO:0000256" key="1">
    <source>
        <dbReference type="SAM" id="SignalP"/>
    </source>
</evidence>
<reference evidence="3" key="1">
    <citation type="journal article" date="2019" name="Int. J. Syst. Evol. Microbiol.">
        <title>The Global Catalogue of Microorganisms (GCM) 10K type strain sequencing project: providing services to taxonomists for standard genome sequencing and annotation.</title>
        <authorList>
            <consortium name="The Broad Institute Genomics Platform"/>
            <consortium name="The Broad Institute Genome Sequencing Center for Infectious Disease"/>
            <person name="Wu L."/>
            <person name="Ma J."/>
        </authorList>
    </citation>
    <scope>NUCLEOTIDE SEQUENCE [LARGE SCALE GENOMIC DNA]</scope>
    <source>
        <strain evidence="3">JCM 17555</strain>
    </source>
</reference>
<keyword evidence="1" id="KW-0732">Signal</keyword>
<evidence type="ECO:0008006" key="4">
    <source>
        <dbReference type="Google" id="ProtNLM"/>
    </source>
</evidence>
<gene>
    <name evidence="2" type="ORF">GCM10022278_02620</name>
</gene>
<accession>A0ABP7NHG0</accession>
<dbReference type="Proteomes" id="UP001501337">
    <property type="component" value="Unassembled WGS sequence"/>
</dbReference>
<feature type="signal peptide" evidence="1">
    <location>
        <begin position="1"/>
        <end position="24"/>
    </location>
</feature>
<organism evidence="2 3">
    <name type="scientific">Allohahella marinimesophila</name>
    <dbReference type="NCBI Taxonomy" id="1054972"/>
    <lineage>
        <taxon>Bacteria</taxon>
        <taxon>Pseudomonadati</taxon>
        <taxon>Pseudomonadota</taxon>
        <taxon>Gammaproteobacteria</taxon>
        <taxon>Oceanospirillales</taxon>
        <taxon>Hahellaceae</taxon>
        <taxon>Allohahella</taxon>
    </lineage>
</organism>
<dbReference type="PROSITE" id="PS51257">
    <property type="entry name" value="PROKAR_LIPOPROTEIN"/>
    <property type="match status" value="1"/>
</dbReference>
<dbReference type="EMBL" id="BAABBO010000001">
    <property type="protein sequence ID" value="GAA3946931.1"/>
    <property type="molecule type" value="Genomic_DNA"/>
</dbReference>
<feature type="chain" id="PRO_5047319282" description="Lipoprotein" evidence="1">
    <location>
        <begin position="25"/>
        <end position="183"/>
    </location>
</feature>
<protein>
    <recommendedName>
        <fullName evidence="4">Lipoprotein</fullName>
    </recommendedName>
</protein>
<evidence type="ECO:0000313" key="3">
    <source>
        <dbReference type="Proteomes" id="UP001501337"/>
    </source>
</evidence>
<name>A0ABP7NHG0_9GAMM</name>